<keyword evidence="5" id="KW-1185">Reference proteome</keyword>
<reference evidence="4" key="1">
    <citation type="journal article" date="2021" name="Nat. Commun.">
        <title>Genetic determinants of endophytism in the Arabidopsis root mycobiome.</title>
        <authorList>
            <person name="Mesny F."/>
            <person name="Miyauchi S."/>
            <person name="Thiergart T."/>
            <person name="Pickel B."/>
            <person name="Atanasova L."/>
            <person name="Karlsson M."/>
            <person name="Huettel B."/>
            <person name="Barry K.W."/>
            <person name="Haridas S."/>
            <person name="Chen C."/>
            <person name="Bauer D."/>
            <person name="Andreopoulos W."/>
            <person name="Pangilinan J."/>
            <person name="LaButti K."/>
            <person name="Riley R."/>
            <person name="Lipzen A."/>
            <person name="Clum A."/>
            <person name="Drula E."/>
            <person name="Henrissat B."/>
            <person name="Kohler A."/>
            <person name="Grigoriev I.V."/>
            <person name="Martin F.M."/>
            <person name="Hacquard S."/>
        </authorList>
    </citation>
    <scope>NUCLEOTIDE SEQUENCE</scope>
    <source>
        <strain evidence="4">MPI-CAGE-AT-0147</strain>
    </source>
</reference>
<dbReference type="InterPro" id="IPR036291">
    <property type="entry name" value="NAD(P)-bd_dom_sf"/>
</dbReference>
<dbReference type="GO" id="GO:0000140">
    <property type="term" value="F:acylglycerone-phosphate reductase (NADP+) activity"/>
    <property type="evidence" value="ECO:0007669"/>
    <property type="project" value="TreeGrafter"/>
</dbReference>
<evidence type="ECO:0000313" key="4">
    <source>
        <dbReference type="EMBL" id="KAH7133941.1"/>
    </source>
</evidence>
<dbReference type="SUPFAM" id="SSF51735">
    <property type="entry name" value="NAD(P)-binding Rossmann-fold domains"/>
    <property type="match status" value="1"/>
</dbReference>
<dbReference type="CDD" id="cd05374">
    <property type="entry name" value="17beta-HSD-like_SDR_c"/>
    <property type="match status" value="1"/>
</dbReference>
<keyword evidence="2" id="KW-0560">Oxidoreductase</keyword>
<dbReference type="EMBL" id="JAGMUV010000015">
    <property type="protein sequence ID" value="KAH7133941.1"/>
    <property type="molecule type" value="Genomic_DNA"/>
</dbReference>
<dbReference type="OrthoDB" id="2102561at2759"/>
<dbReference type="PRINTS" id="PR00080">
    <property type="entry name" value="SDRFAMILY"/>
</dbReference>
<accession>A0A9P9EB44</accession>
<dbReference type="GO" id="GO:0005811">
    <property type="term" value="C:lipid droplet"/>
    <property type="evidence" value="ECO:0007669"/>
    <property type="project" value="TreeGrafter"/>
</dbReference>
<dbReference type="GO" id="GO:0019433">
    <property type="term" value="P:triglyceride catabolic process"/>
    <property type="evidence" value="ECO:0007669"/>
    <property type="project" value="TreeGrafter"/>
</dbReference>
<dbReference type="InterPro" id="IPR002347">
    <property type="entry name" value="SDR_fam"/>
</dbReference>
<organism evidence="4 5">
    <name type="scientific">Dactylonectria macrodidyma</name>
    <dbReference type="NCBI Taxonomy" id="307937"/>
    <lineage>
        <taxon>Eukaryota</taxon>
        <taxon>Fungi</taxon>
        <taxon>Dikarya</taxon>
        <taxon>Ascomycota</taxon>
        <taxon>Pezizomycotina</taxon>
        <taxon>Sordariomycetes</taxon>
        <taxon>Hypocreomycetidae</taxon>
        <taxon>Hypocreales</taxon>
        <taxon>Nectriaceae</taxon>
        <taxon>Dactylonectria</taxon>
    </lineage>
</organism>
<dbReference type="PRINTS" id="PR00081">
    <property type="entry name" value="GDHRDH"/>
</dbReference>
<evidence type="ECO:0000256" key="2">
    <source>
        <dbReference type="ARBA" id="ARBA00023002"/>
    </source>
</evidence>
<evidence type="ECO:0000256" key="1">
    <source>
        <dbReference type="ARBA" id="ARBA00006484"/>
    </source>
</evidence>
<evidence type="ECO:0000256" key="3">
    <source>
        <dbReference type="RuleBase" id="RU000363"/>
    </source>
</evidence>
<dbReference type="PANTHER" id="PTHR44169:SF6">
    <property type="entry name" value="NADPH-DEPENDENT 1-ACYLDIHYDROXYACETONE PHOSPHATE REDUCTASE"/>
    <property type="match status" value="1"/>
</dbReference>
<evidence type="ECO:0000313" key="5">
    <source>
        <dbReference type="Proteomes" id="UP000738349"/>
    </source>
</evidence>
<dbReference type="AlphaFoldDB" id="A0A9P9EB44"/>
<name>A0A9P9EB44_9HYPO</name>
<dbReference type="GO" id="GO:0004806">
    <property type="term" value="F:triacylglycerol lipase activity"/>
    <property type="evidence" value="ECO:0007669"/>
    <property type="project" value="TreeGrafter"/>
</dbReference>
<sequence length="282" mass="30617">MEKTVMITGCSVGGLGFALAEAFQQAGYHVFATARDPTKVGSLRDRPGIEVLRLDVTTAETIHSCVTAIRKKTNDRLDILVNNAGAAMFGPLVHASIEEAKTLYNVNVWGVLAVTQAFAPLLVNAQGVVLNISSMAGAVPLAWQGIYNSSKAAVTFLSETLKIELDPLGVRVVTAMVGAINTQIYAESDVMLSTGSWYKPIEDIIKKQAQGVMQKPNNESVEITARNIVQDTLRGRRGKIWRGGEAGTASVGSWLFPTRVVEWILHRHRGLSQLRHVRKAVQ</sequence>
<dbReference type="Pfam" id="PF00106">
    <property type="entry name" value="adh_short"/>
    <property type="match status" value="1"/>
</dbReference>
<dbReference type="GO" id="GO:0005783">
    <property type="term" value="C:endoplasmic reticulum"/>
    <property type="evidence" value="ECO:0007669"/>
    <property type="project" value="TreeGrafter"/>
</dbReference>
<comment type="similarity">
    <text evidence="1 3">Belongs to the short-chain dehydrogenases/reductases (SDR) family.</text>
</comment>
<dbReference type="Proteomes" id="UP000738349">
    <property type="component" value="Unassembled WGS sequence"/>
</dbReference>
<proteinExistence type="inferred from homology"/>
<dbReference type="Gene3D" id="3.40.50.720">
    <property type="entry name" value="NAD(P)-binding Rossmann-like Domain"/>
    <property type="match status" value="1"/>
</dbReference>
<gene>
    <name evidence="4" type="ORF">EDB81DRAFT_859379</name>
</gene>
<dbReference type="GO" id="GO:0006654">
    <property type="term" value="P:phosphatidic acid biosynthetic process"/>
    <property type="evidence" value="ECO:0007669"/>
    <property type="project" value="TreeGrafter"/>
</dbReference>
<comment type="caution">
    <text evidence="4">The sequence shown here is derived from an EMBL/GenBank/DDBJ whole genome shotgun (WGS) entry which is preliminary data.</text>
</comment>
<protein>
    <submittedName>
        <fullName evidence="4">Short-chain dehydrogenase/reductase</fullName>
    </submittedName>
</protein>
<dbReference type="PANTHER" id="PTHR44169">
    <property type="entry name" value="NADPH-DEPENDENT 1-ACYLDIHYDROXYACETONE PHOSPHATE REDUCTASE"/>
    <property type="match status" value="1"/>
</dbReference>